<dbReference type="Pfam" id="PF01183">
    <property type="entry name" value="Glyco_hydro_25"/>
    <property type="match status" value="1"/>
</dbReference>
<reference evidence="5" key="1">
    <citation type="submission" date="2016-04" db="EMBL/GenBank/DDBJ databases">
        <authorList>
            <person name="Chen L."/>
            <person name="Zhuang W."/>
            <person name="Wang G."/>
        </authorList>
    </citation>
    <scope>NUCLEOTIDE SEQUENCE [LARGE SCALE GENOMIC DNA]</scope>
    <source>
        <strain evidence="5">17621</strain>
    </source>
</reference>
<name>A0A1V9ESD5_9BACT</name>
<dbReference type="EMBL" id="LVXG01000016">
    <property type="protein sequence ID" value="OQP49040.1"/>
    <property type="molecule type" value="Genomic_DNA"/>
</dbReference>
<dbReference type="SUPFAM" id="SSF51445">
    <property type="entry name" value="(Trans)glycosidases"/>
    <property type="match status" value="1"/>
</dbReference>
<dbReference type="RefSeq" id="WP_081200532.1">
    <property type="nucleotide sequence ID" value="NZ_FOCZ01000008.1"/>
</dbReference>
<sequence>MKKNIDLVTRLRATMPVSPPTLTATQPNHFDDLRNVPGSPANFIRGIDISHYNAITDWTAIKKANVQFVYIKISEGVGTPDEKAKANALAAKENGLQIGYYHFGRPDKKNDNTIELDATAEAAEVKILLTDLPAADLPLMLDLEDTTSFDSSLAPNEYLTWVETFLSFFFDPANPSTNPLIYSRKEYLERKLPPTHTLGTRYKLWLSRYTDDQNNAVPAKGWNQWHIWQFSEKGVLGTNGNLDLNLKRVTD</sequence>
<evidence type="ECO:0000256" key="3">
    <source>
        <dbReference type="ARBA" id="ARBA00023295"/>
    </source>
</evidence>
<dbReference type="CDD" id="cd00599">
    <property type="entry name" value="GH25_muramidase"/>
    <property type="match status" value="1"/>
</dbReference>
<evidence type="ECO:0008006" key="6">
    <source>
        <dbReference type="Google" id="ProtNLM"/>
    </source>
</evidence>
<dbReference type="InterPro" id="IPR017853">
    <property type="entry name" value="GH"/>
</dbReference>
<dbReference type="GO" id="GO:0016052">
    <property type="term" value="P:carbohydrate catabolic process"/>
    <property type="evidence" value="ECO:0007669"/>
    <property type="project" value="TreeGrafter"/>
</dbReference>
<keyword evidence="2" id="KW-0378">Hydrolase</keyword>
<gene>
    <name evidence="4" type="ORF">A4H97_29625</name>
</gene>
<organism evidence="4 5">
    <name type="scientific">Niastella yeongjuensis</name>
    <dbReference type="NCBI Taxonomy" id="354355"/>
    <lineage>
        <taxon>Bacteria</taxon>
        <taxon>Pseudomonadati</taxon>
        <taxon>Bacteroidota</taxon>
        <taxon>Chitinophagia</taxon>
        <taxon>Chitinophagales</taxon>
        <taxon>Chitinophagaceae</taxon>
        <taxon>Niastella</taxon>
    </lineage>
</organism>
<dbReference type="OrthoDB" id="9798192at2"/>
<dbReference type="GO" id="GO:0009253">
    <property type="term" value="P:peptidoglycan catabolic process"/>
    <property type="evidence" value="ECO:0007669"/>
    <property type="project" value="InterPro"/>
</dbReference>
<dbReference type="STRING" id="354355.SAMN05660816_04424"/>
<dbReference type="InterPro" id="IPR018077">
    <property type="entry name" value="Glyco_hydro_fam25_subgr"/>
</dbReference>
<dbReference type="AlphaFoldDB" id="A0A1V9ESD5"/>
<keyword evidence="3" id="KW-0326">Glycosidase</keyword>
<evidence type="ECO:0000256" key="1">
    <source>
        <dbReference type="ARBA" id="ARBA00010646"/>
    </source>
</evidence>
<evidence type="ECO:0000313" key="5">
    <source>
        <dbReference type="Proteomes" id="UP000192610"/>
    </source>
</evidence>
<evidence type="ECO:0000313" key="4">
    <source>
        <dbReference type="EMBL" id="OQP49040.1"/>
    </source>
</evidence>
<protein>
    <recommendedName>
        <fullName evidence="6">Lysozyme</fullName>
    </recommendedName>
</protein>
<dbReference type="SMART" id="SM00641">
    <property type="entry name" value="Glyco_25"/>
    <property type="match status" value="1"/>
</dbReference>
<comment type="caution">
    <text evidence="4">The sequence shown here is derived from an EMBL/GenBank/DDBJ whole genome shotgun (WGS) entry which is preliminary data.</text>
</comment>
<dbReference type="PROSITE" id="PS51904">
    <property type="entry name" value="GLYCOSYL_HYDROL_F25_2"/>
    <property type="match status" value="1"/>
</dbReference>
<dbReference type="Proteomes" id="UP000192610">
    <property type="component" value="Unassembled WGS sequence"/>
</dbReference>
<dbReference type="InterPro" id="IPR002053">
    <property type="entry name" value="Glyco_hydro_25"/>
</dbReference>
<dbReference type="PANTHER" id="PTHR34135">
    <property type="entry name" value="LYSOZYME"/>
    <property type="match status" value="1"/>
</dbReference>
<evidence type="ECO:0000256" key="2">
    <source>
        <dbReference type="ARBA" id="ARBA00022801"/>
    </source>
</evidence>
<keyword evidence="5" id="KW-1185">Reference proteome</keyword>
<dbReference type="PANTHER" id="PTHR34135:SF2">
    <property type="entry name" value="LYSOZYME"/>
    <property type="match status" value="1"/>
</dbReference>
<comment type="similarity">
    <text evidence="1">Belongs to the glycosyl hydrolase 25 family.</text>
</comment>
<proteinExistence type="inferred from homology"/>
<accession>A0A1V9ESD5</accession>
<dbReference type="GO" id="GO:0003796">
    <property type="term" value="F:lysozyme activity"/>
    <property type="evidence" value="ECO:0007669"/>
    <property type="project" value="InterPro"/>
</dbReference>
<dbReference type="GO" id="GO:0016998">
    <property type="term" value="P:cell wall macromolecule catabolic process"/>
    <property type="evidence" value="ECO:0007669"/>
    <property type="project" value="InterPro"/>
</dbReference>
<dbReference type="Gene3D" id="3.20.20.80">
    <property type="entry name" value="Glycosidases"/>
    <property type="match status" value="1"/>
</dbReference>